<reference evidence="1" key="1">
    <citation type="submission" date="2016-11" db="EMBL/GenBank/DDBJ databases">
        <title>Draft Genome Sequence of Marinobacter hydrocarbonoclasticus strain STW2, a polyaromatic aromatic hydrocarbon degrading and denitrifying bacterium from rhizosphere of Seagrass Enhalus acodoides.</title>
        <authorList>
            <person name="Ling J."/>
            <person name="Dong J."/>
        </authorList>
    </citation>
    <scope>NUCLEOTIDE SEQUENCE [LARGE SCALE GENOMIC DNA]</scope>
    <source>
        <strain evidence="1">STW2</strain>
    </source>
</reference>
<dbReference type="Proteomes" id="UP000183986">
    <property type="component" value="Unassembled WGS sequence"/>
</dbReference>
<sequence length="158" mass="17829">MFVLDIEASGLEDESYPIEIAWCSLDGTESYSALINPETAGDWDYWDTYAETAIHGLSREQCREEGESVVTVARAVEKLMQEEPVFSDAHWQDQKWLDRLFEAVGKRPPAKLMPLDQAVPPDKRFDLAVRLATPTRPHRALADCQLLAQIVREVRAGA</sequence>
<accession>A0A1M2UXB7</accession>
<evidence type="ECO:0000313" key="2">
    <source>
        <dbReference type="Proteomes" id="UP000183986"/>
    </source>
</evidence>
<dbReference type="InterPro" id="IPR036397">
    <property type="entry name" value="RNaseH_sf"/>
</dbReference>
<dbReference type="RefSeq" id="WP_072676942.1">
    <property type="nucleotide sequence ID" value="NZ_MPKY01000001.1"/>
</dbReference>
<dbReference type="Gene3D" id="3.30.420.10">
    <property type="entry name" value="Ribonuclease H-like superfamily/Ribonuclease H"/>
    <property type="match status" value="1"/>
</dbReference>
<dbReference type="SUPFAM" id="SSF53098">
    <property type="entry name" value="Ribonuclease H-like"/>
    <property type="match status" value="1"/>
</dbReference>
<evidence type="ECO:0008006" key="3">
    <source>
        <dbReference type="Google" id="ProtNLM"/>
    </source>
</evidence>
<dbReference type="GO" id="GO:0003676">
    <property type="term" value="F:nucleic acid binding"/>
    <property type="evidence" value="ECO:0007669"/>
    <property type="project" value="InterPro"/>
</dbReference>
<organism evidence="1 2">
    <name type="scientific">Marinobacter nauticus</name>
    <name type="common">Marinobacter hydrocarbonoclasticus</name>
    <name type="synonym">Marinobacter aquaeolei</name>
    <dbReference type="NCBI Taxonomy" id="2743"/>
    <lineage>
        <taxon>Bacteria</taxon>
        <taxon>Pseudomonadati</taxon>
        <taxon>Pseudomonadota</taxon>
        <taxon>Gammaproteobacteria</taxon>
        <taxon>Pseudomonadales</taxon>
        <taxon>Marinobacteraceae</taxon>
        <taxon>Marinobacter</taxon>
    </lineage>
</organism>
<name>A0A1M2UXB7_MARNT</name>
<dbReference type="AlphaFoldDB" id="A0A1M2UXB7"/>
<dbReference type="InterPro" id="IPR012337">
    <property type="entry name" value="RNaseH-like_sf"/>
</dbReference>
<evidence type="ECO:0000313" key="1">
    <source>
        <dbReference type="EMBL" id="OJS99985.1"/>
    </source>
</evidence>
<comment type="caution">
    <text evidence="1">The sequence shown here is derived from an EMBL/GenBank/DDBJ whole genome shotgun (WGS) entry which is preliminary data.</text>
</comment>
<protein>
    <recommendedName>
        <fullName evidence="3">Exonuclease</fullName>
    </recommendedName>
</protein>
<dbReference type="OrthoDB" id="5705783at2"/>
<dbReference type="EMBL" id="MPKY01000001">
    <property type="protein sequence ID" value="OJS99985.1"/>
    <property type="molecule type" value="Genomic_DNA"/>
</dbReference>
<proteinExistence type="predicted"/>
<keyword evidence="2" id="KW-1185">Reference proteome</keyword>
<gene>
    <name evidence="1" type="ORF">BEE62_07685</name>
</gene>